<dbReference type="GO" id="GO:0017000">
    <property type="term" value="P:antibiotic biosynthetic process"/>
    <property type="evidence" value="ECO:0007669"/>
    <property type="project" value="UniProtKB-KW"/>
</dbReference>
<dbReference type="Pfam" id="PF13193">
    <property type="entry name" value="AMP-binding_C"/>
    <property type="match status" value="2"/>
</dbReference>
<dbReference type="CDD" id="cd19534">
    <property type="entry name" value="E_NRPS"/>
    <property type="match status" value="1"/>
</dbReference>
<dbReference type="CDD" id="cd19543">
    <property type="entry name" value="DCL_NRPS"/>
    <property type="match status" value="1"/>
</dbReference>
<dbReference type="InterPro" id="IPR020845">
    <property type="entry name" value="AMP-binding_CS"/>
</dbReference>
<feature type="domain" description="Carrier" evidence="8">
    <location>
        <begin position="482"/>
        <end position="557"/>
    </location>
</feature>
<dbReference type="PANTHER" id="PTHR45527">
    <property type="entry name" value="NONRIBOSOMAL PEPTIDE SYNTHETASE"/>
    <property type="match status" value="1"/>
</dbReference>
<dbReference type="GO" id="GO:0031177">
    <property type="term" value="F:phosphopantetheine binding"/>
    <property type="evidence" value="ECO:0007669"/>
    <property type="project" value="InterPro"/>
</dbReference>
<evidence type="ECO:0000313" key="9">
    <source>
        <dbReference type="EMBL" id="GGS58598.1"/>
    </source>
</evidence>
<dbReference type="NCBIfam" id="TIGR01720">
    <property type="entry name" value="NRPS-para261"/>
    <property type="match status" value="1"/>
</dbReference>
<dbReference type="CDD" id="cd17646">
    <property type="entry name" value="A_NRPS_AB3403-like"/>
    <property type="match status" value="1"/>
</dbReference>
<dbReference type="InterPro" id="IPR010060">
    <property type="entry name" value="NRPS_synth"/>
</dbReference>
<dbReference type="Gene3D" id="3.30.559.30">
    <property type="entry name" value="Nonribosomal peptide synthetase, condensation domain"/>
    <property type="match status" value="3"/>
</dbReference>
<dbReference type="GO" id="GO:0043041">
    <property type="term" value="P:amino acid activation for nonribosomal peptide biosynthetic process"/>
    <property type="evidence" value="ECO:0007669"/>
    <property type="project" value="TreeGrafter"/>
</dbReference>
<dbReference type="Pfam" id="PF00668">
    <property type="entry name" value="Condensation"/>
    <property type="match status" value="4"/>
</dbReference>
<dbReference type="GO" id="GO:0072330">
    <property type="term" value="P:monocarboxylic acid biosynthetic process"/>
    <property type="evidence" value="ECO:0007669"/>
    <property type="project" value="UniProtKB-ARBA"/>
</dbReference>
<dbReference type="SMART" id="SM00823">
    <property type="entry name" value="PKS_PP"/>
    <property type="match status" value="3"/>
</dbReference>
<dbReference type="InterPro" id="IPR045851">
    <property type="entry name" value="AMP-bd_C_sf"/>
</dbReference>
<keyword evidence="4" id="KW-0597">Phosphoprotein</keyword>
<organism evidence="9 10">
    <name type="scientific">Actinokineospora fastidiosa</name>
    <dbReference type="NCBI Taxonomy" id="1816"/>
    <lineage>
        <taxon>Bacteria</taxon>
        <taxon>Bacillati</taxon>
        <taxon>Actinomycetota</taxon>
        <taxon>Actinomycetes</taxon>
        <taxon>Pseudonocardiales</taxon>
        <taxon>Pseudonocardiaceae</taxon>
        <taxon>Actinokineospora</taxon>
    </lineage>
</organism>
<evidence type="ECO:0000256" key="5">
    <source>
        <dbReference type="ARBA" id="ARBA00022737"/>
    </source>
</evidence>
<evidence type="ECO:0000256" key="1">
    <source>
        <dbReference type="ARBA" id="ARBA00001957"/>
    </source>
</evidence>
<dbReference type="GO" id="GO:0003824">
    <property type="term" value="F:catalytic activity"/>
    <property type="evidence" value="ECO:0007669"/>
    <property type="project" value="InterPro"/>
</dbReference>
<feature type="domain" description="Carrier" evidence="8">
    <location>
        <begin position="1003"/>
        <end position="1077"/>
    </location>
</feature>
<comment type="cofactor">
    <cofactor evidence="1">
        <name>pantetheine 4'-phosphate</name>
        <dbReference type="ChEBI" id="CHEBI:47942"/>
    </cofactor>
</comment>
<keyword evidence="6" id="KW-0045">Antibiotic biosynthesis</keyword>
<dbReference type="PROSITE" id="PS50075">
    <property type="entry name" value="CARRIER"/>
    <property type="match status" value="3"/>
</dbReference>
<dbReference type="SUPFAM" id="SSF52777">
    <property type="entry name" value="CoA-dependent acyltransferases"/>
    <property type="match status" value="6"/>
</dbReference>
<dbReference type="PANTHER" id="PTHR45527:SF1">
    <property type="entry name" value="FATTY ACID SYNTHASE"/>
    <property type="match status" value="1"/>
</dbReference>
<dbReference type="CDD" id="cd19531">
    <property type="entry name" value="LCL_NRPS-like"/>
    <property type="match status" value="1"/>
</dbReference>
<keyword evidence="3" id="KW-0596">Phosphopantetheine</keyword>
<dbReference type="Gene3D" id="1.10.1200.10">
    <property type="entry name" value="ACP-like"/>
    <property type="match status" value="3"/>
</dbReference>
<dbReference type="SUPFAM" id="SSF47336">
    <property type="entry name" value="ACP-like"/>
    <property type="match status" value="3"/>
</dbReference>
<evidence type="ECO:0000259" key="8">
    <source>
        <dbReference type="PROSITE" id="PS50075"/>
    </source>
</evidence>
<dbReference type="InterPro" id="IPR010071">
    <property type="entry name" value="AA_adenyl_dom"/>
</dbReference>
<dbReference type="FunFam" id="1.10.1200.10:FF:000016">
    <property type="entry name" value="Non-ribosomal peptide synthase"/>
    <property type="match status" value="1"/>
</dbReference>
<dbReference type="GO" id="GO:0005737">
    <property type="term" value="C:cytoplasm"/>
    <property type="evidence" value="ECO:0007669"/>
    <property type="project" value="TreeGrafter"/>
</dbReference>
<dbReference type="FunFam" id="2.30.38.10:FF:000001">
    <property type="entry name" value="Non-ribosomal peptide synthetase PvdI"/>
    <property type="match status" value="1"/>
</dbReference>
<evidence type="ECO:0000256" key="6">
    <source>
        <dbReference type="ARBA" id="ARBA00023194"/>
    </source>
</evidence>
<dbReference type="Pfam" id="PF00501">
    <property type="entry name" value="AMP-binding"/>
    <property type="match status" value="2"/>
</dbReference>
<dbReference type="NCBIfam" id="TIGR01733">
    <property type="entry name" value="AA-adenyl-dom"/>
    <property type="match status" value="2"/>
</dbReference>
<dbReference type="Gene3D" id="3.30.300.30">
    <property type="match status" value="2"/>
</dbReference>
<dbReference type="InterPro" id="IPR036736">
    <property type="entry name" value="ACP-like_sf"/>
</dbReference>
<dbReference type="SUPFAM" id="SSF56801">
    <property type="entry name" value="Acetyl-CoA synthetase-like"/>
    <property type="match status" value="2"/>
</dbReference>
<dbReference type="InterPro" id="IPR025110">
    <property type="entry name" value="AMP-bd_C"/>
</dbReference>
<comment type="similarity">
    <text evidence="2">Belongs to the ATP-dependent AMP-binding enzyme family.</text>
</comment>
<protein>
    <recommendedName>
        <fullName evidence="8">Carrier domain-containing protein</fullName>
    </recommendedName>
</protein>
<evidence type="ECO:0000256" key="7">
    <source>
        <dbReference type="SAM" id="MobiDB-lite"/>
    </source>
</evidence>
<dbReference type="CDD" id="cd17652">
    <property type="entry name" value="A_NRPS_CmdD_like"/>
    <property type="match status" value="1"/>
</dbReference>
<dbReference type="Gene3D" id="3.30.559.10">
    <property type="entry name" value="Chloramphenicol acetyltransferase-like domain"/>
    <property type="match status" value="4"/>
</dbReference>
<dbReference type="InterPro" id="IPR023213">
    <property type="entry name" value="CAT-like_dom_sf"/>
</dbReference>
<dbReference type="InterPro" id="IPR000873">
    <property type="entry name" value="AMP-dep_synth/lig_dom"/>
</dbReference>
<feature type="domain" description="Carrier" evidence="8">
    <location>
        <begin position="2406"/>
        <end position="2481"/>
    </location>
</feature>
<keyword evidence="10" id="KW-1185">Reference proteome</keyword>
<name>A0A918GTX9_9PSEU</name>
<dbReference type="InterPro" id="IPR042099">
    <property type="entry name" value="ANL_N_sf"/>
</dbReference>
<feature type="region of interest" description="Disordered" evidence="7">
    <location>
        <begin position="1681"/>
        <end position="1704"/>
    </location>
</feature>
<evidence type="ECO:0000313" key="10">
    <source>
        <dbReference type="Proteomes" id="UP000660680"/>
    </source>
</evidence>
<reference evidence="9" key="1">
    <citation type="journal article" date="2014" name="Int. J. Syst. Evol. Microbiol.">
        <title>Complete genome sequence of Corynebacterium casei LMG S-19264T (=DSM 44701T), isolated from a smear-ripened cheese.</title>
        <authorList>
            <consortium name="US DOE Joint Genome Institute (JGI-PGF)"/>
            <person name="Walter F."/>
            <person name="Albersmeier A."/>
            <person name="Kalinowski J."/>
            <person name="Ruckert C."/>
        </authorList>
    </citation>
    <scope>NUCLEOTIDE SEQUENCE</scope>
    <source>
        <strain evidence="9">JCM 3276</strain>
    </source>
</reference>
<evidence type="ECO:0000256" key="3">
    <source>
        <dbReference type="ARBA" id="ARBA00022450"/>
    </source>
</evidence>
<sequence>MPETLLDLFAAQVRRAPSEPAIIDARGKVSYRDLDTWSNRVAHRLIAAGAGPESIVALVLPRSAAIVAAQLGTLKAGAAYLPVDPGYPPERIRAMLDDARPQVVLDDPDLVTTMDGPVEDPGRRPEPDQPAYVIYTSGSTGRPKGVVVTHRGLATFAKAEIERFAVRPGDRVLQFSSPSFDASVLELAMALPSGAALVVPEPGPLVGDHLADVLTANRVSHALIPPVALATVPDVDLPDLRTLIVGGDACTAELVRRWAPGRRMINAYGPTESTVVSTWSEPLSPRDTPPPIGLPITGTRAHVLDDDLRPVPDGAAGELYVAGVGLARGYLRRPGLTAQRFLPDPAGPPGARMYRTGDVVRRGPEGLEFVGRADHQVKIRGYRIEPGEIEAVLAADPAVGQAVVVPRTEAGLKRLVAYVTPAAGGRPEPEGLRERVAAALPDFMVPAAVVVLDAFPLSPNGKLDRNALPAPEIGARPAGHVPPRDDRERAVAAVWADILGVDAVSVDDDFFALGGDSILAERVRARLVADLGVRLSGRALFDRRTVAAIAAALPETAAAEACIPRAPRTGPFPLAPVQRRLWLAEQTAGSAVNATGIGVRLSGPLDRAALQRALDRLADRHDALRTTFELVDGEVVQVVAPSGRLPLHTAASVTVEPVDPLAGPTTRAALVPLAADEHVLVLAQHHLVTDGWSAGVLTAELAALYGEETGGPPADLAPLPVQYPDYAVWQAGRRDWTADLAFWRDRLDGLRPLDLPTDRPRPPARVAAGAVHRREVPADLVRALRAVGAAHDATLFMTLTAAVQLLLAAVSGSRDIAVGAVRAGRPRPELDRVAGFFVNTVVLRSTVDPNLPFSDFLDQVRTTALDAFDHDDVPFDQVVDHLDPPRDPARTPLVQAAVALHQPVVAETESGGVRFAEHDLPRPAARFDLAVEFWPRGDALAMTLEYDAALFDEPRIADLAAAIDGVLRAITTEPDRLLRTLAEWSGGETGAAVAEPVRSGYLAPRTPVEATLAEVFASVLGASRVGVRDNFFALGGDSILSIRAVSAARAAGLAVTSRDIFEHQTVAALAPHVRAAVERPTGPVEGAAPLTPIQRWFLEAGSPHPEWFHQSITVDLGGPVDPEALARAADALVEHHDALRMRFTPGWRQVNAPPGEAGDVDGHGPLFTATAVGTGARLRAHHLVVDGVSWRVIAEDLRTAYDRIARGEPVALPARTTSFREWATRLVEHTRAGGFDAERAHWAETPDGTVPRDRDGANTVAGERTVRVELDPAETAALLRDIPAAYRATAEDVLLTALSAVLTDWTGRDRVAVHLEGHGREDVIDGVDLTRTVGWFTTLYPVTLDAPRGAGWPGALKAVKERLRAVPHRGIGYGALRHIAGVVTGTDPEVAFNYLGRVDGGLALDAHPGSPRPHVLDVNAVVTDRLAITWHYSEALHDAATVTRLAEAMLTAVRAIVAECAGAHGRTPSDFPLVALDAATVDRLATPGVADILPLTPMQAGMVFHGLSRPGTYFQQLAFVLDGVPDPAAYAAAWQRVVDETPVLRSAVVWEDVPEPVLVVHERATVPVTLLDWTGQDREACLADLIARDAEPFDLAAAPLTRVCVARLSDTEVQVLWTFHHVLLDGWSAFGVLADVAAAHAGRDLPERPPFADHLRHLARQDPAEAAEHWRGVLAGITAPTPLPCDRPRASVDEPSTTAHTETTLSEEDSAALDAFARAHGLTTGTVVLGAWALLLSAHSGHKRVCFGTTVSGRPADLPGVDAIIGMFVNTLPVVAEVDGDTPVADWLRGVQRGQAEARRFEHTAIADLRGHTDVPRGVELFDSAVIFENYPAEAIPGVRGMTAAERTNFPLTVTAYPAARLRLVFGYEPGLFDADTVRGLADRLAHLLRELVADPARPLARVHALTPGDRERVLDAWNDTAVPVPDTTLVALLDAQANRTPDALALVAGGVRWTYAELAAHANRLAHRLVALGAGPERVVAVRLPRSPELVVALLAVLKSGAAYLPVDPDLPAERVAFLVSDADAVTVLDDPAVVMDTADRPASPLDPGVTGANAAYVIYTSGSTGTPKGVVVPHAGIVNRLLWTQDRFRLDAGDRVLQKTPASFDVSVWEFFWPLITGAALVLAAPDGHRDPHHIAEVIRAESVTTVHFVPSMLRAFLRHADLTACSGLRRVLCSGEALPADLAAEFHARVPAELHNLYGPTEASVDVTHWACAPGEETVPIGRPVWNTRLRVLDADLAPAPPGAPGELYLAGVQLARGYLNRPGMTAERFVADPFGAPGTRMYRTGDLVRWTRDGALEYLGRTDQQVKIRGFRIEPGEVEAVIAAQPGVAETAVIARDGRLLAYVAPASLDPAPLRRAAAAVLPEHMVPAAVVALDRLPLTRSGKLDRRALPDPDFTPDTHVPPETDAERTLALIWSEVLGVPHVGVEDSFFDLGGDSILSLHVTARANAAFDLRLTPRDVLTARTVRALAERVEDHVLRELEELARLGDQQPEGHPAP</sequence>
<evidence type="ECO:0000256" key="4">
    <source>
        <dbReference type="ARBA" id="ARBA00022553"/>
    </source>
</evidence>
<reference evidence="9" key="2">
    <citation type="submission" date="2020-09" db="EMBL/GenBank/DDBJ databases">
        <authorList>
            <person name="Sun Q."/>
            <person name="Ohkuma M."/>
        </authorList>
    </citation>
    <scope>NUCLEOTIDE SEQUENCE</scope>
    <source>
        <strain evidence="9">JCM 3276</strain>
    </source>
</reference>
<feature type="region of interest" description="Disordered" evidence="7">
    <location>
        <begin position="109"/>
        <end position="129"/>
    </location>
</feature>
<evidence type="ECO:0000256" key="2">
    <source>
        <dbReference type="ARBA" id="ARBA00006432"/>
    </source>
</evidence>
<dbReference type="GO" id="GO:0044550">
    <property type="term" value="P:secondary metabolite biosynthetic process"/>
    <property type="evidence" value="ECO:0007669"/>
    <property type="project" value="UniProtKB-ARBA"/>
</dbReference>
<dbReference type="FunFam" id="1.10.1200.10:FF:000005">
    <property type="entry name" value="Nonribosomal peptide synthetase 1"/>
    <property type="match status" value="2"/>
</dbReference>
<dbReference type="InterPro" id="IPR001242">
    <property type="entry name" value="Condensation_dom"/>
</dbReference>
<dbReference type="FunFam" id="3.40.50.980:FF:000002">
    <property type="entry name" value="Enterobactin synthetase component F"/>
    <property type="match status" value="1"/>
</dbReference>
<dbReference type="Proteomes" id="UP000660680">
    <property type="component" value="Unassembled WGS sequence"/>
</dbReference>
<gene>
    <name evidence="9" type="ORF">GCM10010171_61960</name>
</gene>
<dbReference type="InterPro" id="IPR020806">
    <property type="entry name" value="PKS_PP-bd"/>
</dbReference>
<dbReference type="EMBL" id="BMRB01000010">
    <property type="protein sequence ID" value="GGS58598.1"/>
    <property type="molecule type" value="Genomic_DNA"/>
</dbReference>
<dbReference type="Pfam" id="PF00550">
    <property type="entry name" value="PP-binding"/>
    <property type="match status" value="3"/>
</dbReference>
<comment type="caution">
    <text evidence="9">The sequence shown here is derived from an EMBL/GenBank/DDBJ whole genome shotgun (WGS) entry which is preliminary data.</text>
</comment>
<dbReference type="PROSITE" id="PS00455">
    <property type="entry name" value="AMP_BINDING"/>
    <property type="match status" value="2"/>
</dbReference>
<dbReference type="FunFam" id="3.30.300.30:FF:000010">
    <property type="entry name" value="Enterobactin synthetase component F"/>
    <property type="match status" value="1"/>
</dbReference>
<dbReference type="GO" id="GO:0008610">
    <property type="term" value="P:lipid biosynthetic process"/>
    <property type="evidence" value="ECO:0007669"/>
    <property type="project" value="UniProtKB-ARBA"/>
</dbReference>
<dbReference type="InterPro" id="IPR009081">
    <property type="entry name" value="PP-bd_ACP"/>
</dbReference>
<feature type="compositionally biased region" description="Polar residues" evidence="7">
    <location>
        <begin position="1694"/>
        <end position="1704"/>
    </location>
</feature>
<dbReference type="InterPro" id="IPR006162">
    <property type="entry name" value="Ppantetheine_attach_site"/>
</dbReference>
<keyword evidence="5" id="KW-0677">Repeat</keyword>
<dbReference type="PROSITE" id="PS00012">
    <property type="entry name" value="PHOSPHOPANTETHEINE"/>
    <property type="match status" value="2"/>
</dbReference>
<dbReference type="FunFam" id="3.40.50.12780:FF:000012">
    <property type="entry name" value="Non-ribosomal peptide synthetase"/>
    <property type="match status" value="2"/>
</dbReference>
<dbReference type="Gene3D" id="3.40.50.12780">
    <property type="entry name" value="N-terminal domain of ligase-like"/>
    <property type="match status" value="2"/>
</dbReference>
<proteinExistence type="inferred from homology"/>
<dbReference type="RefSeq" id="WP_189214164.1">
    <property type="nucleotide sequence ID" value="NZ_BMRB01000010.1"/>
</dbReference>
<accession>A0A918GTX9</accession>